<feature type="region of interest" description="Disordered" evidence="1">
    <location>
        <begin position="1"/>
        <end position="75"/>
    </location>
</feature>
<reference evidence="2 3" key="1">
    <citation type="submission" date="2019-06" db="EMBL/GenBank/DDBJ databases">
        <title>Genome Sequence of the Brown Rot Fungal Pathogen Monilinia fructicola.</title>
        <authorList>
            <person name="De Miccolis Angelini R.M."/>
            <person name="Landi L."/>
            <person name="Abate D."/>
            <person name="Pollastro S."/>
            <person name="Romanazzi G."/>
            <person name="Faretra F."/>
        </authorList>
    </citation>
    <scope>NUCLEOTIDE SEQUENCE [LARGE SCALE GENOMIC DNA]</scope>
    <source>
        <strain evidence="2 3">Mfrc123</strain>
    </source>
</reference>
<dbReference type="Proteomes" id="UP000322873">
    <property type="component" value="Unassembled WGS sequence"/>
</dbReference>
<feature type="compositionally biased region" description="Basic and acidic residues" evidence="1">
    <location>
        <begin position="56"/>
        <end position="65"/>
    </location>
</feature>
<proteinExistence type="predicted"/>
<evidence type="ECO:0000313" key="3">
    <source>
        <dbReference type="Proteomes" id="UP000322873"/>
    </source>
</evidence>
<dbReference type="AlphaFoldDB" id="A0A5M9JX05"/>
<comment type="caution">
    <text evidence="2">The sequence shown here is derived from an EMBL/GenBank/DDBJ whole genome shotgun (WGS) entry which is preliminary data.</text>
</comment>
<accession>A0A5M9JX05</accession>
<protein>
    <submittedName>
        <fullName evidence="2">Uncharacterized protein</fullName>
    </submittedName>
</protein>
<organism evidence="2 3">
    <name type="scientific">Monilinia fructicola</name>
    <name type="common">Brown rot fungus</name>
    <name type="synonym">Ciboria fructicola</name>
    <dbReference type="NCBI Taxonomy" id="38448"/>
    <lineage>
        <taxon>Eukaryota</taxon>
        <taxon>Fungi</taxon>
        <taxon>Dikarya</taxon>
        <taxon>Ascomycota</taxon>
        <taxon>Pezizomycotina</taxon>
        <taxon>Leotiomycetes</taxon>
        <taxon>Helotiales</taxon>
        <taxon>Sclerotiniaceae</taxon>
        <taxon>Monilinia</taxon>
    </lineage>
</organism>
<sequence>MASMQKKNKKNAEDFKPVIDHQGHVKTEKVWTEERKAFRGHDRLPPMPPSKPSPRKPKEIADRKHPILPHAPNTG</sequence>
<evidence type="ECO:0000313" key="2">
    <source>
        <dbReference type="EMBL" id="KAA8573003.1"/>
    </source>
</evidence>
<dbReference type="EMBL" id="VICG01000004">
    <property type="protein sequence ID" value="KAA8573003.1"/>
    <property type="molecule type" value="Genomic_DNA"/>
</dbReference>
<gene>
    <name evidence="2" type="ORF">EYC84_003547</name>
</gene>
<evidence type="ECO:0000256" key="1">
    <source>
        <dbReference type="SAM" id="MobiDB-lite"/>
    </source>
</evidence>
<name>A0A5M9JX05_MONFR</name>
<keyword evidence="3" id="KW-1185">Reference proteome</keyword>
<feature type="compositionally biased region" description="Basic and acidic residues" evidence="1">
    <location>
        <begin position="10"/>
        <end position="44"/>
    </location>
</feature>